<keyword evidence="1" id="KW-0472">Membrane</keyword>
<dbReference type="EMBL" id="METM01000021">
    <property type="protein sequence ID" value="OGB89728.1"/>
    <property type="molecule type" value="Genomic_DNA"/>
</dbReference>
<keyword evidence="1" id="KW-1133">Transmembrane helix</keyword>
<proteinExistence type="predicted"/>
<comment type="caution">
    <text evidence="2">The sequence shown here is derived from an EMBL/GenBank/DDBJ whole genome shotgun (WGS) entry which is preliminary data.</text>
</comment>
<gene>
    <name evidence="2" type="ORF">A2625_06370</name>
</gene>
<evidence type="ECO:0000313" key="2">
    <source>
        <dbReference type="EMBL" id="OGB89728.1"/>
    </source>
</evidence>
<dbReference type="AlphaFoldDB" id="A0A1F4Q1B2"/>
<accession>A0A1F4Q1B2</accession>
<keyword evidence="1" id="KW-0812">Transmembrane</keyword>
<evidence type="ECO:0000256" key="1">
    <source>
        <dbReference type="SAM" id="Phobius"/>
    </source>
</evidence>
<reference evidence="2 3" key="1">
    <citation type="journal article" date="2016" name="Nat. Commun.">
        <title>Thousands of microbial genomes shed light on interconnected biogeochemical processes in an aquifer system.</title>
        <authorList>
            <person name="Anantharaman K."/>
            <person name="Brown C.T."/>
            <person name="Hug L.A."/>
            <person name="Sharon I."/>
            <person name="Castelle C.J."/>
            <person name="Probst A.J."/>
            <person name="Thomas B.C."/>
            <person name="Singh A."/>
            <person name="Wilkins M.J."/>
            <person name="Karaoz U."/>
            <person name="Brodie E.L."/>
            <person name="Williams K.H."/>
            <person name="Hubbard S.S."/>
            <person name="Banfield J.F."/>
        </authorList>
    </citation>
    <scope>NUCLEOTIDE SEQUENCE [LARGE SCALE GENOMIC DNA]</scope>
</reference>
<feature type="transmembrane region" description="Helical" evidence="1">
    <location>
        <begin position="20"/>
        <end position="42"/>
    </location>
</feature>
<organism evidence="2 3">
    <name type="scientific">candidate division WOR-1 bacterium RIFCSPHIGHO2_01_FULL_53_15</name>
    <dbReference type="NCBI Taxonomy" id="1802564"/>
    <lineage>
        <taxon>Bacteria</taxon>
        <taxon>Bacillati</taxon>
        <taxon>Saganbacteria</taxon>
    </lineage>
</organism>
<dbReference type="Proteomes" id="UP000178724">
    <property type="component" value="Unassembled WGS sequence"/>
</dbReference>
<name>A0A1F4Q1B2_UNCSA</name>
<sequence>MVRFAGYAKKRESKWPYAMISLAVVLFAILAISVIAALGQWLEYQISKPAPPTTTTISPSVTTSTLVEENATVYCYTSGGVIARRSFSTY</sequence>
<evidence type="ECO:0000313" key="3">
    <source>
        <dbReference type="Proteomes" id="UP000178724"/>
    </source>
</evidence>
<protein>
    <submittedName>
        <fullName evidence="2">Uncharacterized protein</fullName>
    </submittedName>
</protein>